<accession>A0A9I9ECS2</accession>
<name>A0A9I9ECS2_CUCME</name>
<organism evidence="1">
    <name type="scientific">Cucumis melo</name>
    <name type="common">Muskmelon</name>
    <dbReference type="NCBI Taxonomy" id="3656"/>
    <lineage>
        <taxon>Eukaryota</taxon>
        <taxon>Viridiplantae</taxon>
        <taxon>Streptophyta</taxon>
        <taxon>Embryophyta</taxon>
        <taxon>Tracheophyta</taxon>
        <taxon>Spermatophyta</taxon>
        <taxon>Magnoliopsida</taxon>
        <taxon>eudicotyledons</taxon>
        <taxon>Gunneridae</taxon>
        <taxon>Pentapetalae</taxon>
        <taxon>rosids</taxon>
        <taxon>fabids</taxon>
        <taxon>Cucurbitales</taxon>
        <taxon>Cucurbitaceae</taxon>
        <taxon>Benincaseae</taxon>
        <taxon>Cucumis</taxon>
    </lineage>
</organism>
<protein>
    <submittedName>
        <fullName evidence="1">Uncharacterized protein</fullName>
    </submittedName>
</protein>
<reference evidence="1" key="1">
    <citation type="submission" date="2023-03" db="UniProtKB">
        <authorList>
            <consortium name="EnsemblPlants"/>
        </authorList>
    </citation>
    <scope>IDENTIFICATION</scope>
</reference>
<dbReference type="EnsemblPlants" id="MELO3C032007.2.1">
    <property type="protein sequence ID" value="MELO3C032007.2.1"/>
    <property type="gene ID" value="MELO3C032007.2"/>
</dbReference>
<sequence length="99" mass="10954">MPNNKSAWPIAQTTCAWVCTTDFHSPLAISSCSHQRASMEEPHIHSQPHQHKSTCAHNHMPCIWTLPYGPALHSVLIAMLPITPMLLNNHLGARPPAAY</sequence>
<evidence type="ECO:0000313" key="1">
    <source>
        <dbReference type="EnsemblPlants" id="MELO3C032007.2.1"/>
    </source>
</evidence>
<dbReference type="AlphaFoldDB" id="A0A9I9ECS2"/>
<dbReference type="Gramene" id="MELO3C032007.2.1">
    <property type="protein sequence ID" value="MELO3C032007.2.1"/>
    <property type="gene ID" value="MELO3C032007.2"/>
</dbReference>
<proteinExistence type="predicted"/>